<proteinExistence type="predicted"/>
<evidence type="ECO:0000313" key="2">
    <source>
        <dbReference type="Proteomes" id="UP001178461"/>
    </source>
</evidence>
<evidence type="ECO:0000313" key="1">
    <source>
        <dbReference type="EMBL" id="CAI5786569.1"/>
    </source>
</evidence>
<sequence length="71" mass="8028">MGAAQELFCLLWGSSSVRSRTNFSPNKRSALPRQNLRRPAFYSCSDPKQSITRMNFLVVKLLKTLGRPAPM</sequence>
<dbReference type="Proteomes" id="UP001178461">
    <property type="component" value="Chromosome 10"/>
</dbReference>
<organism evidence="1 2">
    <name type="scientific">Podarcis lilfordi</name>
    <name type="common">Lilford's wall lizard</name>
    <dbReference type="NCBI Taxonomy" id="74358"/>
    <lineage>
        <taxon>Eukaryota</taxon>
        <taxon>Metazoa</taxon>
        <taxon>Chordata</taxon>
        <taxon>Craniata</taxon>
        <taxon>Vertebrata</taxon>
        <taxon>Euteleostomi</taxon>
        <taxon>Lepidosauria</taxon>
        <taxon>Squamata</taxon>
        <taxon>Bifurcata</taxon>
        <taxon>Unidentata</taxon>
        <taxon>Episquamata</taxon>
        <taxon>Laterata</taxon>
        <taxon>Lacertibaenia</taxon>
        <taxon>Lacertidae</taxon>
        <taxon>Podarcis</taxon>
    </lineage>
</organism>
<dbReference type="EMBL" id="OX395135">
    <property type="protein sequence ID" value="CAI5786569.1"/>
    <property type="molecule type" value="Genomic_DNA"/>
</dbReference>
<accession>A0AA35KZW8</accession>
<name>A0AA35KZW8_9SAUR</name>
<protein>
    <submittedName>
        <fullName evidence="1">Uncharacterized protein</fullName>
    </submittedName>
</protein>
<keyword evidence="2" id="KW-1185">Reference proteome</keyword>
<reference evidence="1" key="1">
    <citation type="submission" date="2022-12" db="EMBL/GenBank/DDBJ databases">
        <authorList>
            <person name="Alioto T."/>
            <person name="Alioto T."/>
            <person name="Gomez Garrido J."/>
        </authorList>
    </citation>
    <scope>NUCLEOTIDE SEQUENCE</scope>
</reference>
<dbReference type="AlphaFoldDB" id="A0AA35KZW8"/>
<gene>
    <name evidence="1" type="ORF">PODLI_1B039103</name>
</gene>